<organism evidence="2 3">
    <name type="scientific">Aphanomyces astaci</name>
    <name type="common">Crayfish plague agent</name>
    <dbReference type="NCBI Taxonomy" id="112090"/>
    <lineage>
        <taxon>Eukaryota</taxon>
        <taxon>Sar</taxon>
        <taxon>Stramenopiles</taxon>
        <taxon>Oomycota</taxon>
        <taxon>Saprolegniomycetes</taxon>
        <taxon>Saprolegniales</taxon>
        <taxon>Verrucalvaceae</taxon>
        <taxon>Aphanomyces</taxon>
    </lineage>
</organism>
<comment type="caution">
    <text evidence="2">The sequence shown here is derived from an EMBL/GenBank/DDBJ whole genome shotgun (WGS) entry which is preliminary data.</text>
</comment>
<evidence type="ECO:0000256" key="1">
    <source>
        <dbReference type="SAM" id="MobiDB-lite"/>
    </source>
</evidence>
<reference evidence="2" key="1">
    <citation type="submission" date="2018-07" db="EMBL/GenBank/DDBJ databases">
        <title>Annotation of Aphanomyces astaci genome assembly.</title>
        <authorList>
            <person name="Studholme D.J."/>
        </authorList>
    </citation>
    <scope>NUCLEOTIDE SEQUENCE [LARGE SCALE GENOMIC DNA]</scope>
    <source>
        <strain evidence="2">Pc</strain>
    </source>
</reference>
<evidence type="ECO:0000313" key="3">
    <source>
        <dbReference type="Proteomes" id="UP000284702"/>
    </source>
</evidence>
<dbReference type="EMBL" id="MZMZ02002225">
    <property type="protein sequence ID" value="RQM26808.1"/>
    <property type="molecule type" value="Genomic_DNA"/>
</dbReference>
<feature type="compositionally biased region" description="Basic and acidic residues" evidence="1">
    <location>
        <begin position="110"/>
        <end position="132"/>
    </location>
</feature>
<feature type="region of interest" description="Disordered" evidence="1">
    <location>
        <begin position="110"/>
        <end position="136"/>
    </location>
</feature>
<protein>
    <submittedName>
        <fullName evidence="2">Uncharacterized protein</fullName>
    </submittedName>
</protein>
<accession>A0A3R7YDT2</accession>
<sequence>MTSTGLRTSATALLKGNSITNSTISTAHSDDALHDFHTAPSHEIKVVTAKHTPCSSKREVYGLVGMHRVCDSCLTNGVWMDPVTRRRLMKIEQSQSLAQEYDDEHSHIMEDSCPNHDDCDNDGRPGTPRDEGTNVGEWLTLTKGKSNDEGGQDEGSEDEHDHTLAKIKEFYTTFAPQDLHLATAQLAHYGPHQRTLMWRMLQAHYNVSFESAMKCIPFVAELNVTNDVEEFEQQPEEEDVPPFTTTIDEVPFNQEPLVTNDKSKITPQPSIEYEEHLPEDTDHTAIIQMFELHQPLPTVQEAHEVVYSPSSNGGSDPSDARMPNNEGIAPLKSLQRLAEEANLAYGQHLCHLHEITSSGFLELSSRLHSRTAQSVKSPKKEP</sequence>
<keyword evidence="3" id="KW-1185">Reference proteome</keyword>
<evidence type="ECO:0000313" key="2">
    <source>
        <dbReference type="EMBL" id="RQM26808.1"/>
    </source>
</evidence>
<dbReference type="Proteomes" id="UP000284702">
    <property type="component" value="Unassembled WGS sequence"/>
</dbReference>
<feature type="region of interest" description="Disordered" evidence="1">
    <location>
        <begin position="307"/>
        <end position="326"/>
    </location>
</feature>
<gene>
    <name evidence="2" type="ORF">B5M09_000747</name>
</gene>
<feature type="region of interest" description="Disordered" evidence="1">
    <location>
        <begin position="141"/>
        <end position="160"/>
    </location>
</feature>
<dbReference type="AlphaFoldDB" id="A0A3R7YDT2"/>
<dbReference type="VEuPathDB" id="FungiDB:H257_11469"/>
<feature type="compositionally biased region" description="Low complexity" evidence="1">
    <location>
        <begin position="308"/>
        <end position="317"/>
    </location>
</feature>
<name>A0A3R7YDT2_APHAT</name>
<proteinExistence type="predicted"/>